<dbReference type="EMBL" id="QKVK01000001">
    <property type="protein sequence ID" value="PZF78817.1"/>
    <property type="molecule type" value="Genomic_DNA"/>
</dbReference>
<feature type="domain" description="ATP-dependent DNA ligase family profile" evidence="14">
    <location>
        <begin position="298"/>
        <end position="428"/>
    </location>
</feature>
<dbReference type="Proteomes" id="UP000248795">
    <property type="component" value="Unassembled WGS sequence"/>
</dbReference>
<dbReference type="GO" id="GO:0003910">
    <property type="term" value="F:DNA ligase (ATP) activity"/>
    <property type="evidence" value="ECO:0007669"/>
    <property type="project" value="UniProtKB-EC"/>
</dbReference>
<dbReference type="Pfam" id="PF01068">
    <property type="entry name" value="DNA_ligase_A_M"/>
    <property type="match status" value="1"/>
</dbReference>
<keyword evidence="16" id="KW-1185">Reference proteome</keyword>
<evidence type="ECO:0000256" key="5">
    <source>
        <dbReference type="ARBA" id="ARBA00022723"/>
    </source>
</evidence>
<dbReference type="GO" id="GO:0003677">
    <property type="term" value="F:DNA binding"/>
    <property type="evidence" value="ECO:0007669"/>
    <property type="project" value="InterPro"/>
</dbReference>
<dbReference type="Gene3D" id="3.30.470.30">
    <property type="entry name" value="DNA ligase/mRNA capping enzyme"/>
    <property type="match status" value="1"/>
</dbReference>
<evidence type="ECO:0000256" key="10">
    <source>
        <dbReference type="ARBA" id="ARBA00023172"/>
    </source>
</evidence>
<keyword evidence="7" id="KW-0227">DNA damage</keyword>
<dbReference type="InterPro" id="IPR016059">
    <property type="entry name" value="DNA_ligase_ATP-dep_CS"/>
</dbReference>
<keyword evidence="10" id="KW-0233">DNA recombination</keyword>
<dbReference type="EC" id="6.5.1.1" evidence="1"/>
<dbReference type="Gene3D" id="2.40.50.140">
    <property type="entry name" value="Nucleic acid-binding proteins"/>
    <property type="match status" value="1"/>
</dbReference>
<evidence type="ECO:0000256" key="13">
    <source>
        <dbReference type="ARBA" id="ARBA00034003"/>
    </source>
</evidence>
<dbReference type="GO" id="GO:0046872">
    <property type="term" value="F:metal ion binding"/>
    <property type="evidence" value="ECO:0007669"/>
    <property type="project" value="UniProtKB-KW"/>
</dbReference>
<reference evidence="16" key="1">
    <citation type="submission" date="2018-06" db="EMBL/GenBank/DDBJ databases">
        <title>Aestuariibacter litoralis strain KCTC 52945T.</title>
        <authorList>
            <person name="Li X."/>
            <person name="Salam N."/>
            <person name="Li J.-L."/>
            <person name="Chen Y.-M."/>
            <person name="Yang Z.-W."/>
            <person name="Zhang L.-Y."/>
            <person name="Han M.-X."/>
            <person name="Xiao M."/>
            <person name="Li W.-J."/>
        </authorList>
    </citation>
    <scope>NUCLEOTIDE SEQUENCE [LARGE SCALE GENOMIC DNA]</scope>
    <source>
        <strain evidence="16">KCTC 52945</strain>
    </source>
</reference>
<proteinExistence type="predicted"/>
<keyword evidence="12" id="KW-0131">Cell cycle</keyword>
<protein>
    <recommendedName>
        <fullName evidence="1">DNA ligase (ATP)</fullName>
        <ecNumber evidence="1">6.5.1.1</ecNumber>
    </recommendedName>
</protein>
<dbReference type="GO" id="GO:0005524">
    <property type="term" value="F:ATP binding"/>
    <property type="evidence" value="ECO:0007669"/>
    <property type="project" value="UniProtKB-KW"/>
</dbReference>
<organism evidence="15 16">
    <name type="scientific">Aestuariivirga litoralis</name>
    <dbReference type="NCBI Taxonomy" id="2650924"/>
    <lineage>
        <taxon>Bacteria</taxon>
        <taxon>Pseudomonadati</taxon>
        <taxon>Pseudomonadota</taxon>
        <taxon>Alphaproteobacteria</taxon>
        <taxon>Hyphomicrobiales</taxon>
        <taxon>Aestuariivirgaceae</taxon>
        <taxon>Aestuariivirga</taxon>
    </lineage>
</organism>
<dbReference type="PROSITE" id="PS00697">
    <property type="entry name" value="DNA_LIGASE_A1"/>
    <property type="match status" value="1"/>
</dbReference>
<keyword evidence="3" id="KW-0132">Cell division</keyword>
<evidence type="ECO:0000313" key="15">
    <source>
        <dbReference type="EMBL" id="PZF78817.1"/>
    </source>
</evidence>
<dbReference type="PROSITE" id="PS50160">
    <property type="entry name" value="DNA_LIGASE_A3"/>
    <property type="match status" value="1"/>
</dbReference>
<sequence length="529" mass="59436">MKAFSQLLDRLTYTPARNAKLMLMRNYFRATPDPDRGYALAALTDGVPIDFPLRRVLAEIGESRFDPELFRMSRDDVGDTAETVALIWPVTEAEGDAPRLSEIVAALSRAGRGGHAALLTQWLDRLDATGRWALLKFLSGAPRVGVSARLAKQAVANAFGRSVDDIEELWHGISPPYTELFDWLEQRAERPSLSATPIFRPLMLAHALEEADWQAMALDDFAAEWKWDGIRIQVAAKGGATRLFSRTGDDIGQAFPELVDHFKFDAVLDGELLVVRNGEVAPFGDLQQRLNRKTVTRAMVTKYPAHVRFYDALEIGGEDLRGLAFTARRERLEAWHRQYGPAYSDLSEVLSFASKEELKTRWEATREEGIEGLMLKRKSSPYLAGRPKGHWYKWKRAALTADCVLLYAQKGSGKRSSFYSDYTFGAWTEKEGKPFLVPVGKAYSGFTDEELAALDRFVRQNTIDRFGPVRSVTPKLVLEIAFDAIQQSSRHKSGIAMRFPRVSRIRWDKPAEEADTLETLKGLMGVAKS</sequence>
<keyword evidence="5" id="KW-0479">Metal-binding</keyword>
<evidence type="ECO:0000256" key="2">
    <source>
        <dbReference type="ARBA" id="ARBA00022598"/>
    </source>
</evidence>
<keyword evidence="2 15" id="KW-0436">Ligase</keyword>
<dbReference type="CDD" id="cd07897">
    <property type="entry name" value="Adenylation_DNA_ligase_Bac1"/>
    <property type="match status" value="1"/>
</dbReference>
<dbReference type="GO" id="GO:0006310">
    <property type="term" value="P:DNA recombination"/>
    <property type="evidence" value="ECO:0007669"/>
    <property type="project" value="UniProtKB-KW"/>
</dbReference>
<evidence type="ECO:0000259" key="14">
    <source>
        <dbReference type="PROSITE" id="PS50160"/>
    </source>
</evidence>
<dbReference type="InterPro" id="IPR012310">
    <property type="entry name" value="DNA_ligase_ATP-dep_cent"/>
</dbReference>
<evidence type="ECO:0000256" key="9">
    <source>
        <dbReference type="ARBA" id="ARBA00022842"/>
    </source>
</evidence>
<dbReference type="InterPro" id="IPR026333">
    <property type="entry name" value="ATP_dep_DNA_lig_pp_1105_fam"/>
</dbReference>
<dbReference type="PANTHER" id="PTHR45674:SF13">
    <property type="entry name" value="DNA LIGASE-RELATED"/>
    <property type="match status" value="1"/>
</dbReference>
<evidence type="ECO:0000313" key="16">
    <source>
        <dbReference type="Proteomes" id="UP000248795"/>
    </source>
</evidence>
<dbReference type="PANTHER" id="PTHR45674">
    <property type="entry name" value="DNA LIGASE 1/3 FAMILY MEMBER"/>
    <property type="match status" value="1"/>
</dbReference>
<evidence type="ECO:0000256" key="6">
    <source>
        <dbReference type="ARBA" id="ARBA00022741"/>
    </source>
</evidence>
<dbReference type="Pfam" id="PF04679">
    <property type="entry name" value="DNA_ligase_A_C"/>
    <property type="match status" value="1"/>
</dbReference>
<dbReference type="GO" id="GO:0051301">
    <property type="term" value="P:cell division"/>
    <property type="evidence" value="ECO:0007669"/>
    <property type="project" value="UniProtKB-KW"/>
</dbReference>
<keyword evidence="9" id="KW-0460">Magnesium</keyword>
<dbReference type="SUPFAM" id="SSF50249">
    <property type="entry name" value="Nucleic acid-binding proteins"/>
    <property type="match status" value="1"/>
</dbReference>
<evidence type="ECO:0000256" key="11">
    <source>
        <dbReference type="ARBA" id="ARBA00023204"/>
    </source>
</evidence>
<dbReference type="InterPro" id="IPR012309">
    <property type="entry name" value="DNA_ligase_ATP-dep_C"/>
</dbReference>
<comment type="caution">
    <text evidence="15">The sequence shown here is derived from an EMBL/GenBank/DDBJ whole genome shotgun (WGS) entry which is preliminary data.</text>
</comment>
<accession>A0A2W2BT08</accession>
<dbReference type="GO" id="GO:0006260">
    <property type="term" value="P:DNA replication"/>
    <property type="evidence" value="ECO:0007669"/>
    <property type="project" value="UniProtKB-KW"/>
</dbReference>
<evidence type="ECO:0000256" key="8">
    <source>
        <dbReference type="ARBA" id="ARBA00022840"/>
    </source>
</evidence>
<dbReference type="InterPro" id="IPR036599">
    <property type="entry name" value="DNA_ligase_N_sf"/>
</dbReference>
<gene>
    <name evidence="15" type="ORF">DK847_03205</name>
</gene>
<dbReference type="InterPro" id="IPR050191">
    <property type="entry name" value="ATP-dep_DNA_ligase"/>
</dbReference>
<name>A0A2W2BT08_9HYPH</name>
<keyword evidence="4" id="KW-0235">DNA replication</keyword>
<dbReference type="NCBIfam" id="TIGR04120">
    <property type="entry name" value="DNA_lig_bact"/>
    <property type="match status" value="1"/>
</dbReference>
<dbReference type="InterPro" id="IPR012340">
    <property type="entry name" value="NA-bd_OB-fold"/>
</dbReference>
<keyword evidence="6" id="KW-0547">Nucleotide-binding</keyword>
<dbReference type="GO" id="GO:0006281">
    <property type="term" value="P:DNA repair"/>
    <property type="evidence" value="ECO:0007669"/>
    <property type="project" value="UniProtKB-KW"/>
</dbReference>
<evidence type="ECO:0000256" key="12">
    <source>
        <dbReference type="ARBA" id="ARBA00023306"/>
    </source>
</evidence>
<comment type="catalytic activity">
    <reaction evidence="13">
        <text>ATP + (deoxyribonucleotide)n-3'-hydroxyl + 5'-phospho-(deoxyribonucleotide)m = (deoxyribonucleotide)n+m + AMP + diphosphate.</text>
        <dbReference type="EC" id="6.5.1.1"/>
    </reaction>
</comment>
<evidence type="ECO:0000256" key="4">
    <source>
        <dbReference type="ARBA" id="ARBA00022705"/>
    </source>
</evidence>
<evidence type="ECO:0000256" key="3">
    <source>
        <dbReference type="ARBA" id="ARBA00022618"/>
    </source>
</evidence>
<dbReference type="CDD" id="cd07972">
    <property type="entry name" value="OBF_DNA_ligase_Arch_LigB"/>
    <property type="match status" value="1"/>
</dbReference>
<evidence type="ECO:0000256" key="7">
    <source>
        <dbReference type="ARBA" id="ARBA00022763"/>
    </source>
</evidence>
<dbReference type="Gene3D" id="1.10.3260.10">
    <property type="entry name" value="DNA ligase, ATP-dependent, N-terminal domain"/>
    <property type="match status" value="1"/>
</dbReference>
<keyword evidence="8" id="KW-0067">ATP-binding</keyword>
<keyword evidence="11" id="KW-0234">DNA repair</keyword>
<evidence type="ECO:0000256" key="1">
    <source>
        <dbReference type="ARBA" id="ARBA00012727"/>
    </source>
</evidence>
<dbReference type="NCBIfam" id="NF006701">
    <property type="entry name" value="PRK09247.1"/>
    <property type="match status" value="1"/>
</dbReference>
<dbReference type="SUPFAM" id="SSF56091">
    <property type="entry name" value="DNA ligase/mRNA capping enzyme, catalytic domain"/>
    <property type="match status" value="1"/>
</dbReference>
<dbReference type="AlphaFoldDB" id="A0A2W2BT08"/>
<dbReference type="RefSeq" id="WP_111196145.1">
    <property type="nucleotide sequence ID" value="NZ_QKVK01000001.1"/>
</dbReference>